<evidence type="ECO:0000313" key="1">
    <source>
        <dbReference type="EMBL" id="KAJ5353596.1"/>
    </source>
</evidence>
<dbReference type="EMBL" id="JAPZBR010000005">
    <property type="protein sequence ID" value="KAJ5353596.1"/>
    <property type="molecule type" value="Genomic_DNA"/>
</dbReference>
<protein>
    <submittedName>
        <fullName evidence="1">Uncharacterized protein</fullName>
    </submittedName>
</protein>
<keyword evidence="2" id="KW-1185">Reference proteome</keyword>
<proteinExistence type="predicted"/>
<reference evidence="1" key="2">
    <citation type="journal article" date="2023" name="IMA Fungus">
        <title>Comparative genomic study of the Penicillium genus elucidates a diverse pangenome and 15 lateral gene transfer events.</title>
        <authorList>
            <person name="Petersen C."/>
            <person name="Sorensen T."/>
            <person name="Nielsen M.R."/>
            <person name="Sondergaard T.E."/>
            <person name="Sorensen J.L."/>
            <person name="Fitzpatrick D.A."/>
            <person name="Frisvad J.C."/>
            <person name="Nielsen K.L."/>
        </authorList>
    </citation>
    <scope>NUCLEOTIDE SEQUENCE</scope>
    <source>
        <strain evidence="1">IBT 35675</strain>
    </source>
</reference>
<accession>A0A9W9R4K9</accession>
<dbReference type="Proteomes" id="UP001148299">
    <property type="component" value="Unassembled WGS sequence"/>
</dbReference>
<gene>
    <name evidence="1" type="ORF">N7541_006160</name>
</gene>
<name>A0A9W9R4K9_PENBR</name>
<evidence type="ECO:0000313" key="2">
    <source>
        <dbReference type="Proteomes" id="UP001148299"/>
    </source>
</evidence>
<comment type="caution">
    <text evidence="1">The sequence shown here is derived from an EMBL/GenBank/DDBJ whole genome shotgun (WGS) entry which is preliminary data.</text>
</comment>
<sequence>MSSGREVEPSVLAAERTLAAYLGFDDIVQMQRFLITWPCLEALRLSQRLVPNTGEAVFPPFVPSDFEPHDSHNESVLISVLRAMARDIRIFINSSDEYNRDRTARAIARMPSEMWLPEPTQEETPLFPILQPVQSYAEGGMVPIHRCLVMLQYLSITHRSEEERMEYLDSRESFSAESLTVTAGDFPWWMNPRV</sequence>
<organism evidence="1 2">
    <name type="scientific">Penicillium brevicompactum</name>
    <dbReference type="NCBI Taxonomy" id="5074"/>
    <lineage>
        <taxon>Eukaryota</taxon>
        <taxon>Fungi</taxon>
        <taxon>Dikarya</taxon>
        <taxon>Ascomycota</taxon>
        <taxon>Pezizomycotina</taxon>
        <taxon>Eurotiomycetes</taxon>
        <taxon>Eurotiomycetidae</taxon>
        <taxon>Eurotiales</taxon>
        <taxon>Aspergillaceae</taxon>
        <taxon>Penicillium</taxon>
    </lineage>
</organism>
<dbReference type="AlphaFoldDB" id="A0A9W9R4K9"/>
<reference evidence="1" key="1">
    <citation type="submission" date="2022-12" db="EMBL/GenBank/DDBJ databases">
        <authorList>
            <person name="Petersen C."/>
        </authorList>
    </citation>
    <scope>NUCLEOTIDE SEQUENCE</scope>
    <source>
        <strain evidence="1">IBT 35675</strain>
    </source>
</reference>